<accession>A0A0A2MTD6</accession>
<keyword evidence="1 2" id="KW-0732">Signal</keyword>
<name>A0A0A2MTD6_9FLAO</name>
<keyword evidence="6" id="KW-1185">Reference proteome</keyword>
<proteinExistence type="predicted"/>
<dbReference type="EMBL" id="JRLY01000001">
    <property type="protein sequence ID" value="KGO94856.1"/>
    <property type="molecule type" value="Genomic_DNA"/>
</dbReference>
<evidence type="ECO:0000313" key="6">
    <source>
        <dbReference type="Proteomes" id="UP000030111"/>
    </source>
</evidence>
<dbReference type="Proteomes" id="UP000030111">
    <property type="component" value="Unassembled WGS sequence"/>
</dbReference>
<dbReference type="InterPro" id="IPR026444">
    <property type="entry name" value="Secre_tail"/>
</dbReference>
<dbReference type="RefSeq" id="WP_026992236.1">
    <property type="nucleotide sequence ID" value="NZ_JRLY01000001.1"/>
</dbReference>
<dbReference type="Pfam" id="PF18962">
    <property type="entry name" value="Por_Secre_tail"/>
    <property type="match status" value="1"/>
</dbReference>
<evidence type="ECO:0000259" key="4">
    <source>
        <dbReference type="Pfam" id="PF18962"/>
    </source>
</evidence>
<dbReference type="Pfam" id="PF07675">
    <property type="entry name" value="Cleaved_Adhesin"/>
    <property type="match status" value="1"/>
</dbReference>
<dbReference type="OrthoDB" id="1405746at2"/>
<evidence type="ECO:0008006" key="7">
    <source>
        <dbReference type="Google" id="ProtNLM"/>
    </source>
</evidence>
<reference evidence="5 6" key="1">
    <citation type="submission" date="2013-09" db="EMBL/GenBank/DDBJ databases">
        <authorList>
            <person name="Zeng Z."/>
            <person name="Chen C."/>
        </authorList>
    </citation>
    <scope>NUCLEOTIDE SEQUENCE [LARGE SCALE GENOMIC DNA]</scope>
    <source>
        <strain evidence="5 6">WB 4.1-42</strain>
    </source>
</reference>
<evidence type="ECO:0000256" key="1">
    <source>
        <dbReference type="ARBA" id="ARBA00022729"/>
    </source>
</evidence>
<dbReference type="NCBIfam" id="NF038128">
    <property type="entry name" value="choice_anch_J"/>
    <property type="match status" value="1"/>
</dbReference>
<sequence length="304" mass="32610">MKKNLLLAAFLMGSFLTAKAQTTTLFSDNFDSYEDFIIEAIGPWSQIDEDGSATYGIEDADNVPYVFDNSGYTGTAIVFNSTTTQPALEENWAAHSGEKTLAFFAASTPTNNDWFITPQITLGSSGNTVTFWAKSITDTWGMERINVAVSTTGNTDSSDFAIISGDDFIEVPAGEYTQYTFTLDEFDTQSVYIAINYVTDDAFALLVDDFAVTTTGTVASVKDVLASQLSVSPNPATNVVNITNTSNILVDGASIADLNGRVVKSVKFNGVADAQVNISDLASGVYMMTITSDKGTTTKKVIKN</sequence>
<dbReference type="STRING" id="1121898.GCA_000422725_00812"/>
<feature type="domain" description="Cleaved adhesin" evidence="3">
    <location>
        <begin position="92"/>
        <end position="193"/>
    </location>
</feature>
<dbReference type="NCBIfam" id="TIGR04183">
    <property type="entry name" value="Por_Secre_tail"/>
    <property type="match status" value="1"/>
</dbReference>
<feature type="chain" id="PRO_5001992770" description="Secretion system C-terminal sorting domain-containing protein" evidence="2">
    <location>
        <begin position="21"/>
        <end position="304"/>
    </location>
</feature>
<gene>
    <name evidence="5" type="ORF">Q766_01695</name>
</gene>
<dbReference type="AlphaFoldDB" id="A0A0A2MTD6"/>
<dbReference type="eggNOG" id="COG1572">
    <property type="taxonomic scope" value="Bacteria"/>
</dbReference>
<comment type="caution">
    <text evidence="5">The sequence shown here is derived from an EMBL/GenBank/DDBJ whole genome shotgun (WGS) entry which is preliminary data.</text>
</comment>
<feature type="signal peptide" evidence="2">
    <location>
        <begin position="1"/>
        <end position="20"/>
    </location>
</feature>
<evidence type="ECO:0000259" key="3">
    <source>
        <dbReference type="Pfam" id="PF07675"/>
    </source>
</evidence>
<evidence type="ECO:0000256" key="2">
    <source>
        <dbReference type="SAM" id="SignalP"/>
    </source>
</evidence>
<evidence type="ECO:0000313" key="5">
    <source>
        <dbReference type="EMBL" id="KGO94856.1"/>
    </source>
</evidence>
<feature type="domain" description="Secretion system C-terminal sorting" evidence="4">
    <location>
        <begin position="232"/>
        <end position="302"/>
    </location>
</feature>
<dbReference type="InterPro" id="IPR011628">
    <property type="entry name" value="Cleaved_adhesin"/>
</dbReference>
<protein>
    <recommendedName>
        <fullName evidence="7">Secretion system C-terminal sorting domain-containing protein</fullName>
    </recommendedName>
</protein>
<organism evidence="5 6">
    <name type="scientific">Flavobacterium subsaxonicum WB 4.1-42 = DSM 21790</name>
    <dbReference type="NCBI Taxonomy" id="1121898"/>
    <lineage>
        <taxon>Bacteria</taxon>
        <taxon>Pseudomonadati</taxon>
        <taxon>Bacteroidota</taxon>
        <taxon>Flavobacteriia</taxon>
        <taxon>Flavobacteriales</taxon>
        <taxon>Flavobacteriaceae</taxon>
        <taxon>Flavobacterium</taxon>
    </lineage>
</organism>
<dbReference type="Gene3D" id="2.60.120.200">
    <property type="match status" value="1"/>
</dbReference>